<evidence type="ECO:0000256" key="7">
    <source>
        <dbReference type="ARBA" id="ARBA00023242"/>
    </source>
</evidence>
<dbReference type="Pfam" id="PF15313">
    <property type="entry name" value="HEXIM"/>
    <property type="match status" value="1"/>
</dbReference>
<feature type="compositionally biased region" description="Acidic residues" evidence="9">
    <location>
        <begin position="462"/>
        <end position="475"/>
    </location>
</feature>
<evidence type="ECO:0000256" key="4">
    <source>
        <dbReference type="ARBA" id="ARBA00023015"/>
    </source>
</evidence>
<evidence type="ECO:0000313" key="10">
    <source>
        <dbReference type="EnsemblMetazoa" id="AALFPA23_011968.P17077"/>
    </source>
</evidence>
<feature type="coiled-coil region" evidence="8">
    <location>
        <begin position="329"/>
        <end position="356"/>
    </location>
</feature>
<keyword evidence="11" id="KW-1185">Reference proteome</keyword>
<evidence type="ECO:0000256" key="2">
    <source>
        <dbReference type="ARBA" id="ARBA00008409"/>
    </source>
</evidence>
<dbReference type="PANTHER" id="PTHR13469">
    <property type="entry name" value="HEXAMETHYLENE BISACETAMIDE INDUCIBLE 1"/>
    <property type="match status" value="1"/>
</dbReference>
<feature type="region of interest" description="Disordered" evidence="9">
    <location>
        <begin position="381"/>
        <end position="500"/>
    </location>
</feature>
<evidence type="ECO:0000256" key="8">
    <source>
        <dbReference type="SAM" id="Coils"/>
    </source>
</evidence>
<dbReference type="InterPro" id="IPR024872">
    <property type="entry name" value="HEXIM"/>
</dbReference>
<evidence type="ECO:0008006" key="12">
    <source>
        <dbReference type="Google" id="ProtNLM"/>
    </source>
</evidence>
<feature type="compositionally biased region" description="Basic and acidic residues" evidence="9">
    <location>
        <begin position="1"/>
        <end position="14"/>
    </location>
</feature>
<evidence type="ECO:0000256" key="5">
    <source>
        <dbReference type="ARBA" id="ARBA00023054"/>
    </source>
</evidence>
<name>A0ABM1YTB4_AEDAL</name>
<keyword evidence="6" id="KW-0804">Transcription</keyword>
<dbReference type="Gene3D" id="6.10.250.2910">
    <property type="match status" value="1"/>
</dbReference>
<keyword evidence="7" id="KW-0539">Nucleus</keyword>
<feature type="region of interest" description="Disordered" evidence="9">
    <location>
        <begin position="1"/>
        <end position="21"/>
    </location>
</feature>
<feature type="compositionally biased region" description="Low complexity" evidence="9">
    <location>
        <begin position="397"/>
        <end position="407"/>
    </location>
</feature>
<keyword evidence="4" id="KW-0805">Transcription regulation</keyword>
<evidence type="ECO:0000256" key="1">
    <source>
        <dbReference type="ARBA" id="ARBA00004123"/>
    </source>
</evidence>
<dbReference type="PANTHER" id="PTHR13469:SF8">
    <property type="entry name" value="HEXIM P-TEFB COMPLEX SUBUNIT 1"/>
    <property type="match status" value="1"/>
</dbReference>
<evidence type="ECO:0000256" key="6">
    <source>
        <dbReference type="ARBA" id="ARBA00023163"/>
    </source>
</evidence>
<comment type="similarity">
    <text evidence="2">Belongs to the HEXIM family.</text>
</comment>
<dbReference type="PRINTS" id="PR02094">
    <property type="entry name" value="HEXIMFAMILY"/>
</dbReference>
<reference evidence="11" key="1">
    <citation type="journal article" date="2015" name="Proc. Natl. Acad. Sci. U.S.A.">
        <title>Genome sequence of the Asian Tiger mosquito, Aedes albopictus, reveals insights into its biology, genetics, and evolution.</title>
        <authorList>
            <person name="Chen X.G."/>
            <person name="Jiang X."/>
            <person name="Gu J."/>
            <person name="Xu M."/>
            <person name="Wu Y."/>
            <person name="Deng Y."/>
            <person name="Zhang C."/>
            <person name="Bonizzoni M."/>
            <person name="Dermauw W."/>
            <person name="Vontas J."/>
            <person name="Armbruster P."/>
            <person name="Huang X."/>
            <person name="Yang Y."/>
            <person name="Zhang H."/>
            <person name="He W."/>
            <person name="Peng H."/>
            <person name="Liu Y."/>
            <person name="Wu K."/>
            <person name="Chen J."/>
            <person name="Lirakis M."/>
            <person name="Topalis P."/>
            <person name="Van Leeuwen T."/>
            <person name="Hall A.B."/>
            <person name="Jiang X."/>
            <person name="Thorpe C."/>
            <person name="Mueller R.L."/>
            <person name="Sun C."/>
            <person name="Waterhouse R.M."/>
            <person name="Yan G."/>
            <person name="Tu Z.J."/>
            <person name="Fang X."/>
            <person name="James A.A."/>
        </authorList>
    </citation>
    <scope>NUCLEOTIDE SEQUENCE [LARGE SCALE GENOMIC DNA]</scope>
    <source>
        <strain evidence="11">Foshan</strain>
    </source>
</reference>
<protein>
    <recommendedName>
        <fullName evidence="12">Hexamethylene bis-acetamide-inducible protein</fullName>
    </recommendedName>
</protein>
<dbReference type="Proteomes" id="UP000069940">
    <property type="component" value="Unassembled WGS sequence"/>
</dbReference>
<proteinExistence type="inferred from homology"/>
<dbReference type="GeneID" id="109405208"/>
<feature type="compositionally biased region" description="Basic residues" evidence="9">
    <location>
        <begin position="122"/>
        <end position="138"/>
    </location>
</feature>
<evidence type="ECO:0000313" key="11">
    <source>
        <dbReference type="Proteomes" id="UP000069940"/>
    </source>
</evidence>
<organism evidence="10 11">
    <name type="scientific">Aedes albopictus</name>
    <name type="common">Asian tiger mosquito</name>
    <name type="synonym">Stegomyia albopicta</name>
    <dbReference type="NCBI Taxonomy" id="7160"/>
    <lineage>
        <taxon>Eukaryota</taxon>
        <taxon>Metazoa</taxon>
        <taxon>Ecdysozoa</taxon>
        <taxon>Arthropoda</taxon>
        <taxon>Hexapoda</taxon>
        <taxon>Insecta</taxon>
        <taxon>Pterygota</taxon>
        <taxon>Neoptera</taxon>
        <taxon>Endopterygota</taxon>
        <taxon>Diptera</taxon>
        <taxon>Nematocera</taxon>
        <taxon>Culicoidea</taxon>
        <taxon>Culicidae</taxon>
        <taxon>Culicinae</taxon>
        <taxon>Aedini</taxon>
        <taxon>Aedes</taxon>
        <taxon>Stegomyia</taxon>
    </lineage>
</organism>
<feature type="compositionally biased region" description="Pro residues" evidence="9">
    <location>
        <begin position="491"/>
        <end position="500"/>
    </location>
</feature>
<evidence type="ECO:0000256" key="3">
    <source>
        <dbReference type="ARBA" id="ARBA00022491"/>
    </source>
</evidence>
<dbReference type="EnsemblMetazoa" id="AALFPA23_011968.R17077">
    <property type="protein sequence ID" value="AALFPA23_011968.P17077"/>
    <property type="gene ID" value="AALFPA23_011968"/>
</dbReference>
<feature type="region of interest" description="Disordered" evidence="9">
    <location>
        <begin position="48"/>
        <end position="148"/>
    </location>
</feature>
<reference evidence="10" key="2">
    <citation type="submission" date="2025-05" db="UniProtKB">
        <authorList>
            <consortium name="EnsemblMetazoa"/>
        </authorList>
    </citation>
    <scope>IDENTIFICATION</scope>
    <source>
        <strain evidence="10">Foshan</strain>
    </source>
</reference>
<sequence length="500" mass="53846">MSAKDVETGEDRKNLHARQNDVGLVQCATGAKTAVEAEMVGTVALNAAAERTSTSGETRTRESVTTAPTATMSVDENDSGGVNFAASSTVGVDGLAMSPGSGRGGSRRTTEQGSDGSDKNNSKRKTRRGKTKRGKRSSSSRPYSKSQWKYHVPMLRTSAANKRRVKVSLGGLTTRSAGIITTKDPFILSDQPPLVPYNTNRFLMEDHMPHVLTPSGRTRDSSFSIDSEENYFYSLPEDEEEFLTKEFSSVYEDARSERLEGLSKSQLIQEYLQLEANYEQVMRRYNAVKSLSIKEENESAVNNATTTTTASTKDATEGVTAAPVAAVDRRRLEDRVRELTAENLELRRQLEHASRLGMILSAKSSPRNYGGASGVALVERMDSSSCHGTSSEDSESDSSSSTSSSSSEDNDVDDGSSSSMSDDDVVGVGDDLREPLVVPMEGSDEAVVPMEPNGCHQNGDLLADDEEELSDEEADNNGGPRSPLSGQGINSPPPPPLVMN</sequence>
<accession>A0ABM1YTB4</accession>
<dbReference type="RefSeq" id="XP_019533769.3">
    <property type="nucleotide sequence ID" value="XM_019678224.3"/>
</dbReference>
<evidence type="ECO:0000256" key="9">
    <source>
        <dbReference type="SAM" id="MobiDB-lite"/>
    </source>
</evidence>
<comment type="subcellular location">
    <subcellularLocation>
        <location evidence="1">Nucleus</location>
    </subcellularLocation>
</comment>
<keyword evidence="3" id="KW-0678">Repressor</keyword>
<keyword evidence="5 8" id="KW-0175">Coiled coil</keyword>